<dbReference type="EMBL" id="FNBH01000004">
    <property type="protein sequence ID" value="SDG36012.1"/>
    <property type="molecule type" value="Genomic_DNA"/>
</dbReference>
<sequence length="137" mass="16232">MYIQDQGKIISEIARNETATIVRSENLDLLENFRIWPNDNLDPHKNNQYDKFVPFVLPYLTYSIDDDKDEKHWVKMINAELQLQGHAHTYIENFNRVLSNNIEGHIMTLGFGEFNRENLDDMINKFTDFYDQNMSGK</sequence>
<proteinExistence type="predicted"/>
<gene>
    <name evidence="1" type="ORF">SAMN05421825_3149</name>
</gene>
<evidence type="ECO:0000313" key="2">
    <source>
        <dbReference type="Proteomes" id="UP000199203"/>
    </source>
</evidence>
<accession>A0A1G7TLM9</accession>
<evidence type="ECO:0000313" key="1">
    <source>
        <dbReference type="EMBL" id="SDG36012.1"/>
    </source>
</evidence>
<dbReference type="STRING" id="454006.SAMN05421825_3149"/>
<reference evidence="2" key="1">
    <citation type="submission" date="2016-10" db="EMBL/GenBank/DDBJ databases">
        <authorList>
            <person name="Varghese N."/>
            <person name="Submissions S."/>
        </authorList>
    </citation>
    <scope>NUCLEOTIDE SEQUENCE [LARGE SCALE GENOMIC DNA]</scope>
    <source>
        <strain evidence="2">DSM 19684</strain>
    </source>
</reference>
<dbReference type="AlphaFoldDB" id="A0A1G7TLM9"/>
<dbReference type="RefSeq" id="WP_089874396.1">
    <property type="nucleotide sequence ID" value="NZ_FNBH01000004.1"/>
</dbReference>
<dbReference type="Proteomes" id="UP000199203">
    <property type="component" value="Unassembled WGS sequence"/>
</dbReference>
<name>A0A1G7TLM9_9FLAO</name>
<keyword evidence="2" id="KW-1185">Reference proteome</keyword>
<dbReference type="OrthoDB" id="1233889at2"/>
<organism evidence="1 2">
    <name type="scientific">Epilithonimonas hungarica</name>
    <dbReference type="NCBI Taxonomy" id="454006"/>
    <lineage>
        <taxon>Bacteria</taxon>
        <taxon>Pseudomonadati</taxon>
        <taxon>Bacteroidota</taxon>
        <taxon>Flavobacteriia</taxon>
        <taxon>Flavobacteriales</taxon>
        <taxon>Weeksellaceae</taxon>
        <taxon>Chryseobacterium group</taxon>
        <taxon>Epilithonimonas</taxon>
    </lineage>
</organism>
<protein>
    <submittedName>
        <fullName evidence="1">Uncharacterized protein</fullName>
    </submittedName>
</protein>